<accession>A0A7S3JYQ3</accession>
<organism evidence="6">
    <name type="scientific">Aureoumbra lagunensis</name>
    <dbReference type="NCBI Taxonomy" id="44058"/>
    <lineage>
        <taxon>Eukaryota</taxon>
        <taxon>Sar</taxon>
        <taxon>Stramenopiles</taxon>
        <taxon>Ochrophyta</taxon>
        <taxon>Pelagophyceae</taxon>
        <taxon>Pelagomonadales</taxon>
        <taxon>Aureoumbra</taxon>
    </lineage>
</organism>
<dbReference type="AlphaFoldDB" id="A0A7S3JYQ3"/>
<protein>
    <submittedName>
        <fullName evidence="6">Uncharacterized protein</fullName>
    </submittedName>
</protein>
<dbReference type="PANTHER" id="PTHR31250">
    <property type="entry name" value="IQ DOMAIN-CONTAINING PROTEIN IQM3"/>
    <property type="match status" value="1"/>
</dbReference>
<dbReference type="GO" id="GO:0005737">
    <property type="term" value="C:cytoplasm"/>
    <property type="evidence" value="ECO:0007669"/>
    <property type="project" value="UniProtKB-SubCell"/>
</dbReference>
<keyword evidence="4" id="KW-0539">Nucleus</keyword>
<evidence type="ECO:0000256" key="1">
    <source>
        <dbReference type="ARBA" id="ARBA00004123"/>
    </source>
</evidence>
<dbReference type="PANTHER" id="PTHR31250:SF27">
    <property type="entry name" value="IQ DOMAIN-CONTAINING PROTEIN IQM5"/>
    <property type="match status" value="1"/>
</dbReference>
<evidence type="ECO:0000256" key="2">
    <source>
        <dbReference type="ARBA" id="ARBA00004496"/>
    </source>
</evidence>
<feature type="compositionally biased region" description="Pro residues" evidence="5">
    <location>
        <begin position="572"/>
        <end position="586"/>
    </location>
</feature>
<feature type="region of interest" description="Disordered" evidence="5">
    <location>
        <begin position="565"/>
        <end position="604"/>
    </location>
</feature>
<feature type="region of interest" description="Disordered" evidence="5">
    <location>
        <begin position="779"/>
        <end position="798"/>
    </location>
</feature>
<reference evidence="6" key="1">
    <citation type="submission" date="2021-01" db="EMBL/GenBank/DDBJ databases">
        <authorList>
            <person name="Corre E."/>
            <person name="Pelletier E."/>
            <person name="Niang G."/>
            <person name="Scheremetjew M."/>
            <person name="Finn R."/>
            <person name="Kale V."/>
            <person name="Holt S."/>
            <person name="Cochrane G."/>
            <person name="Meng A."/>
            <person name="Brown T."/>
            <person name="Cohen L."/>
        </authorList>
    </citation>
    <scope>NUCLEOTIDE SEQUENCE</scope>
    <source>
        <strain evidence="6">CCMP1510</strain>
    </source>
</reference>
<evidence type="ECO:0000256" key="3">
    <source>
        <dbReference type="ARBA" id="ARBA00022490"/>
    </source>
</evidence>
<feature type="compositionally biased region" description="Acidic residues" evidence="5">
    <location>
        <begin position="668"/>
        <end position="680"/>
    </location>
</feature>
<feature type="compositionally biased region" description="Polar residues" evidence="5">
    <location>
        <begin position="788"/>
        <end position="798"/>
    </location>
</feature>
<feature type="region of interest" description="Disordered" evidence="5">
    <location>
        <begin position="653"/>
        <end position="722"/>
    </location>
</feature>
<feature type="compositionally biased region" description="Polar residues" evidence="5">
    <location>
        <begin position="711"/>
        <end position="721"/>
    </location>
</feature>
<keyword evidence="3" id="KW-0963">Cytoplasm</keyword>
<sequence length="906" mass="101684">MVSGISGDVRAATPTHHSRHDPASGYVPDIPPPTPVGRCSGFRCLRRRQAPWIAVGTDTNIAKRKSVLQTKNEKNYDQEEVAFCNQEYEDVETKVINDQIPHCIEQNGAEEKRPSDTILKEEAPPITKDDEKISSDRRKGNDKLITWLSRCEKCRGRCEETVKRGAASDEREAFSGLSGGRYMCVRLDRRCWLEVEDTRHRYAKNLRRYHYEWIRLGRPTLNFWHWLDEENKDLTLATCSRDKLETENVRYCNSSDRRKYALRCDKNHILYSQLCASDTTASSANGQQETNNLKSNTVDTTKNNNFIASSSRWGRLNTGPKGWIFVLHDGTLYARFKSTHAGKERFHHSSFFGGECVDAAGVIVAKDGVLTRLLPHSGHYRPREAHLARLLCFFCFGLGLELNSVEVDVQRLLRVARAENSKKTDTPIYWSAAQTYAFLERKALFKACALHRAIIERNPSIPNNHSMSCDQFGNTSMHDKEIGLSNIENHQHTAPIPRAEAVMEHRQQSQQIEERLIAKNLLIKEQDSFEEIGDPIETSTLEENSSGSAHQFLNTVQLPETDNIKKEHMTPHTPPSNPIPISPPSTSPRRQVSHTIEPLETRASSFPDEAFLGAVDMHETSKTQGIAKSLAAGVLFQPQGRSPSARDLFAFGRTFTDDQRNDPCDGSSDSDDDLDDDVELDAQGSILEAAASSYREERPRRSRGGRRSTDRNTSAVPTSARTPYYENGILSYQDETLGIPRSGSASSSSTMFLDGGSSGPNSASPGAFFWSDFDPTRAPFRSPPKPSNRPTSHELSSSLLMPNFSESWTARVANEKNIVQEEKFFCTSTFGEAAPPSAQQDLPLDIAEQVNENAELYLRSFPLEDLPSDPASESDSPLEFLRKHTLRGIDFNTLMQTKKDHEPQNA</sequence>
<proteinExistence type="predicted"/>
<dbReference type="GO" id="GO:0005634">
    <property type="term" value="C:nucleus"/>
    <property type="evidence" value="ECO:0007669"/>
    <property type="project" value="UniProtKB-SubCell"/>
</dbReference>
<evidence type="ECO:0000313" key="6">
    <source>
        <dbReference type="EMBL" id="CAE0369277.1"/>
    </source>
</evidence>
<dbReference type="InterPro" id="IPR044159">
    <property type="entry name" value="IQM"/>
</dbReference>
<comment type="subcellular location">
    <subcellularLocation>
        <location evidence="2">Cytoplasm</location>
    </subcellularLocation>
    <subcellularLocation>
        <location evidence="1">Nucleus</location>
    </subcellularLocation>
</comment>
<evidence type="ECO:0000256" key="4">
    <source>
        <dbReference type="ARBA" id="ARBA00023242"/>
    </source>
</evidence>
<gene>
    <name evidence="6" type="ORF">ALAG00032_LOCUS10040</name>
</gene>
<dbReference type="EMBL" id="HBIJ01015011">
    <property type="protein sequence ID" value="CAE0369277.1"/>
    <property type="molecule type" value="Transcribed_RNA"/>
</dbReference>
<evidence type="ECO:0000256" key="5">
    <source>
        <dbReference type="SAM" id="MobiDB-lite"/>
    </source>
</evidence>
<feature type="region of interest" description="Disordered" evidence="5">
    <location>
        <begin position="1"/>
        <end position="32"/>
    </location>
</feature>
<name>A0A7S3JYQ3_9STRA</name>